<feature type="domain" description="DUF1618" evidence="1">
    <location>
        <begin position="218"/>
        <end position="308"/>
    </location>
</feature>
<proteinExistence type="predicted"/>
<accession>A0A1Z5S515</accession>
<dbReference type="STRING" id="4558.A0A1Z5S515"/>
<reference evidence="3" key="2">
    <citation type="journal article" date="2018" name="Plant J.">
        <title>The Sorghum bicolor reference genome: improved assembly, gene annotations, a transcriptome atlas, and signatures of genome organization.</title>
        <authorList>
            <person name="McCormick R.F."/>
            <person name="Truong S.K."/>
            <person name="Sreedasyam A."/>
            <person name="Jenkins J."/>
            <person name="Shu S."/>
            <person name="Sims D."/>
            <person name="Kennedy M."/>
            <person name="Amirebrahimi M."/>
            <person name="Weers B.D."/>
            <person name="McKinley B."/>
            <person name="Mattison A."/>
            <person name="Morishige D.T."/>
            <person name="Grimwood J."/>
            <person name="Schmutz J."/>
            <person name="Mullet J.E."/>
        </authorList>
    </citation>
    <scope>NUCLEOTIDE SEQUENCE [LARGE SCALE GENOMIC DNA]</scope>
    <source>
        <strain evidence="3">cv. BTx623</strain>
    </source>
</reference>
<dbReference type="Pfam" id="PF07762">
    <property type="entry name" value="DUF1618"/>
    <property type="match status" value="1"/>
</dbReference>
<protein>
    <recommendedName>
        <fullName evidence="1">DUF1618 domain-containing protein</fullName>
    </recommendedName>
</protein>
<sequence length="325" mass="36744">MQETAAASNTTTTTSLLSGFPDWVVLDTRARIGHCNNATTAEAKTSALWPIKVSFEIVDPPCLSRCVVHWPDQERDPRAWAMVIGADGAFVLIRVYFPVRDKWMLPDVFVYRADPRAPSLHLVPRPYPIILHYKYKTAVGVLAANSGDTVNRYCSVVVPERDPGRLSYCYSLQVFCTKTMSWSTKVTRLATDLQWYGSGLHRVEPTKVFSIGGGSLAWVDLRHGIMMCDVLDEEPELRLIQLPQLLPSNKRDHGEGLDGSRPPLYPLRDVSFRDGRFSCIEIEYPYEIDDDDTTKPLDFRWRATLFRTSISSGQCMGQVPHRGLY</sequence>
<organism evidence="2 3">
    <name type="scientific">Sorghum bicolor</name>
    <name type="common">Sorghum</name>
    <name type="synonym">Sorghum vulgare</name>
    <dbReference type="NCBI Taxonomy" id="4558"/>
    <lineage>
        <taxon>Eukaryota</taxon>
        <taxon>Viridiplantae</taxon>
        <taxon>Streptophyta</taxon>
        <taxon>Embryophyta</taxon>
        <taxon>Tracheophyta</taxon>
        <taxon>Spermatophyta</taxon>
        <taxon>Magnoliopsida</taxon>
        <taxon>Liliopsida</taxon>
        <taxon>Poales</taxon>
        <taxon>Poaceae</taxon>
        <taxon>PACMAD clade</taxon>
        <taxon>Panicoideae</taxon>
        <taxon>Andropogonodae</taxon>
        <taxon>Andropogoneae</taxon>
        <taxon>Sorghinae</taxon>
        <taxon>Sorghum</taxon>
    </lineage>
</organism>
<dbReference type="InterPro" id="IPR011676">
    <property type="entry name" value="DUF1618"/>
</dbReference>
<dbReference type="Gramene" id="OQU91014">
    <property type="protein sequence ID" value="OQU91014"/>
    <property type="gene ID" value="SORBI_3001G094700"/>
</dbReference>
<name>A0A1Z5S515_SORBI</name>
<dbReference type="PANTHER" id="PTHR33074">
    <property type="entry name" value="EXPRESSED PROTEIN-RELATED"/>
    <property type="match status" value="1"/>
</dbReference>
<dbReference type="Proteomes" id="UP000000768">
    <property type="component" value="Chromosome 1"/>
</dbReference>
<reference evidence="2 3" key="1">
    <citation type="journal article" date="2009" name="Nature">
        <title>The Sorghum bicolor genome and the diversification of grasses.</title>
        <authorList>
            <person name="Paterson A.H."/>
            <person name="Bowers J.E."/>
            <person name="Bruggmann R."/>
            <person name="Dubchak I."/>
            <person name="Grimwood J."/>
            <person name="Gundlach H."/>
            <person name="Haberer G."/>
            <person name="Hellsten U."/>
            <person name="Mitros T."/>
            <person name="Poliakov A."/>
            <person name="Schmutz J."/>
            <person name="Spannagl M."/>
            <person name="Tang H."/>
            <person name="Wang X."/>
            <person name="Wicker T."/>
            <person name="Bharti A.K."/>
            <person name="Chapman J."/>
            <person name="Feltus F.A."/>
            <person name="Gowik U."/>
            <person name="Grigoriev I.V."/>
            <person name="Lyons E."/>
            <person name="Maher C.A."/>
            <person name="Martis M."/>
            <person name="Narechania A."/>
            <person name="Otillar R.P."/>
            <person name="Penning B.W."/>
            <person name="Salamov A.A."/>
            <person name="Wang Y."/>
            <person name="Zhang L."/>
            <person name="Carpita N.C."/>
            <person name="Freeling M."/>
            <person name="Gingle A.R."/>
            <person name="Hash C.T."/>
            <person name="Keller B."/>
            <person name="Klein P."/>
            <person name="Kresovich S."/>
            <person name="McCann M.C."/>
            <person name="Ming R."/>
            <person name="Peterson D.G."/>
            <person name="Mehboob-ur-Rahman"/>
            <person name="Ware D."/>
            <person name="Westhoff P."/>
            <person name="Mayer K.F."/>
            <person name="Messing J."/>
            <person name="Rokhsar D.S."/>
        </authorList>
    </citation>
    <scope>NUCLEOTIDE SEQUENCE [LARGE SCALE GENOMIC DNA]</scope>
    <source>
        <strain evidence="3">cv. BTx623</strain>
    </source>
</reference>
<dbReference type="FunCoup" id="A0A1Z5S515">
    <property type="interactions" value="112"/>
</dbReference>
<dbReference type="eggNOG" id="ENOG502R41K">
    <property type="taxonomic scope" value="Eukaryota"/>
</dbReference>
<dbReference type="EMBL" id="CM000760">
    <property type="protein sequence ID" value="OQU91014.1"/>
    <property type="molecule type" value="Genomic_DNA"/>
</dbReference>
<keyword evidence="3" id="KW-1185">Reference proteome</keyword>
<dbReference type="AlphaFoldDB" id="A0A1Z5S515"/>
<evidence type="ECO:0000313" key="2">
    <source>
        <dbReference type="EMBL" id="OQU91014.1"/>
    </source>
</evidence>
<gene>
    <name evidence="2" type="ORF">SORBI_3001G094700</name>
</gene>
<evidence type="ECO:0000313" key="3">
    <source>
        <dbReference type="Proteomes" id="UP000000768"/>
    </source>
</evidence>
<dbReference type="PANTHER" id="PTHR33074:SF127">
    <property type="entry name" value="OS04G0388000 PROTEIN"/>
    <property type="match status" value="1"/>
</dbReference>
<dbReference type="InParanoid" id="A0A1Z5S515"/>
<evidence type="ECO:0000259" key="1">
    <source>
        <dbReference type="Pfam" id="PF07762"/>
    </source>
</evidence>